<dbReference type="Pfam" id="PF02770">
    <property type="entry name" value="Acyl-CoA_dh_M"/>
    <property type="match status" value="1"/>
</dbReference>
<evidence type="ECO:0000256" key="2">
    <source>
        <dbReference type="ARBA" id="ARBA00009347"/>
    </source>
</evidence>
<name>A0A2H0TDJ3_9BACT</name>
<dbReference type="AlphaFoldDB" id="A0A2H0TDJ3"/>
<keyword evidence="5" id="KW-0809">Transit peptide</keyword>
<organism evidence="11 12">
    <name type="scientific">Candidatus Niyogibacteria bacterium CG10_big_fil_rev_8_21_14_0_10_46_36</name>
    <dbReference type="NCBI Taxonomy" id="1974726"/>
    <lineage>
        <taxon>Bacteria</taxon>
        <taxon>Candidatus Niyogiibacteriota</taxon>
    </lineage>
</organism>
<dbReference type="GO" id="GO:0050660">
    <property type="term" value="F:flavin adenine dinucleotide binding"/>
    <property type="evidence" value="ECO:0007669"/>
    <property type="project" value="InterPro"/>
</dbReference>
<feature type="domain" description="Acyl-CoA dehydrogenase/oxidase C-terminal" evidence="8">
    <location>
        <begin position="243"/>
        <end position="399"/>
    </location>
</feature>
<keyword evidence="3 7" id="KW-0285">Flavoprotein</keyword>
<comment type="caution">
    <text evidence="11">The sequence shown here is derived from an EMBL/GenBank/DDBJ whole genome shotgun (WGS) entry which is preliminary data.</text>
</comment>
<proteinExistence type="inferred from homology"/>
<dbReference type="GO" id="GO:0000062">
    <property type="term" value="F:fatty-acyl-CoA binding"/>
    <property type="evidence" value="ECO:0007669"/>
    <property type="project" value="TreeGrafter"/>
</dbReference>
<evidence type="ECO:0000256" key="5">
    <source>
        <dbReference type="ARBA" id="ARBA00022946"/>
    </source>
</evidence>
<dbReference type="Pfam" id="PF00441">
    <property type="entry name" value="Acyl-CoA_dh_1"/>
    <property type="match status" value="1"/>
</dbReference>
<dbReference type="PANTHER" id="PTHR42807">
    <property type="entry name" value="GLUTARYL-COA DEHYDROGENASE, MITOCHONDRIAL"/>
    <property type="match status" value="1"/>
</dbReference>
<dbReference type="EMBL" id="PFCO01000004">
    <property type="protein sequence ID" value="PIR69629.1"/>
    <property type="molecule type" value="Genomic_DNA"/>
</dbReference>
<protein>
    <submittedName>
        <fullName evidence="11">Acyl-CoA dehydrogenase</fullName>
    </submittedName>
</protein>
<dbReference type="InterPro" id="IPR036250">
    <property type="entry name" value="AcylCo_DH-like_C"/>
</dbReference>
<feature type="domain" description="Acyl-CoA dehydrogenase/oxidase N-terminal" evidence="10">
    <location>
        <begin position="12"/>
        <end position="127"/>
    </location>
</feature>
<feature type="domain" description="Acyl-CoA oxidase/dehydrogenase middle" evidence="9">
    <location>
        <begin position="132"/>
        <end position="230"/>
    </location>
</feature>
<dbReference type="InterPro" id="IPR052033">
    <property type="entry name" value="Glutaryl-CoA_DH_mitochondrial"/>
</dbReference>
<accession>A0A2H0TDJ3</accession>
<evidence type="ECO:0000256" key="4">
    <source>
        <dbReference type="ARBA" id="ARBA00022827"/>
    </source>
</evidence>
<dbReference type="InterPro" id="IPR009100">
    <property type="entry name" value="AcylCoA_DH/oxidase_NM_dom_sf"/>
</dbReference>
<reference evidence="12" key="1">
    <citation type="submission" date="2017-09" db="EMBL/GenBank/DDBJ databases">
        <title>Depth-based differentiation of microbial function through sediment-hosted aquifers and enrichment of novel symbionts in the deep terrestrial subsurface.</title>
        <authorList>
            <person name="Probst A.J."/>
            <person name="Ladd B."/>
            <person name="Jarett J.K."/>
            <person name="Geller-Mcgrath D.E."/>
            <person name="Sieber C.M.K."/>
            <person name="Emerson J.B."/>
            <person name="Anantharaman K."/>
            <person name="Thomas B.C."/>
            <person name="Malmstrom R."/>
            <person name="Stieglmeier M."/>
            <person name="Klingl A."/>
            <person name="Woyke T."/>
            <person name="Ryan C.M."/>
            <person name="Banfield J.F."/>
        </authorList>
    </citation>
    <scope>NUCLEOTIDE SEQUENCE [LARGE SCALE GENOMIC DNA]</scope>
</reference>
<keyword evidence="4 7" id="KW-0274">FAD</keyword>
<evidence type="ECO:0000259" key="8">
    <source>
        <dbReference type="Pfam" id="PF00441"/>
    </source>
</evidence>
<evidence type="ECO:0000313" key="11">
    <source>
        <dbReference type="EMBL" id="PIR69629.1"/>
    </source>
</evidence>
<evidence type="ECO:0000259" key="10">
    <source>
        <dbReference type="Pfam" id="PF02771"/>
    </source>
</evidence>
<dbReference type="InterPro" id="IPR046373">
    <property type="entry name" value="Acyl-CoA_Oxase/DH_mid-dom_sf"/>
</dbReference>
<dbReference type="SUPFAM" id="SSF56645">
    <property type="entry name" value="Acyl-CoA dehydrogenase NM domain-like"/>
    <property type="match status" value="1"/>
</dbReference>
<dbReference type="Gene3D" id="1.20.140.10">
    <property type="entry name" value="Butyryl-CoA Dehydrogenase, subunit A, domain 3"/>
    <property type="match status" value="1"/>
</dbReference>
<keyword evidence="6 7" id="KW-0560">Oxidoreductase</keyword>
<dbReference type="GO" id="GO:0046949">
    <property type="term" value="P:fatty-acyl-CoA biosynthetic process"/>
    <property type="evidence" value="ECO:0007669"/>
    <property type="project" value="TreeGrafter"/>
</dbReference>
<dbReference type="Proteomes" id="UP000231503">
    <property type="component" value="Unassembled WGS sequence"/>
</dbReference>
<evidence type="ECO:0000313" key="12">
    <source>
        <dbReference type="Proteomes" id="UP000231503"/>
    </source>
</evidence>
<dbReference type="GO" id="GO:0033539">
    <property type="term" value="P:fatty acid beta-oxidation using acyl-CoA dehydrogenase"/>
    <property type="evidence" value="ECO:0007669"/>
    <property type="project" value="TreeGrafter"/>
</dbReference>
<dbReference type="Pfam" id="PF02771">
    <property type="entry name" value="Acyl-CoA_dh_N"/>
    <property type="match status" value="1"/>
</dbReference>
<dbReference type="InterPro" id="IPR013786">
    <property type="entry name" value="AcylCoA_DH/ox_N"/>
</dbReference>
<sequence length="405" mass="45433">MDLLQFENDIPQDAKQIRATLQKIITDHHLVFKTNEWWRAHEFPVKEVVTILQKGDLMRLDTVVDETYGCWRCDYLTYGLFSEMLESVDSGLRSFLPSVTKGLVRYAIHQFGSEEQKQKYIPGLADGSLIGCFALTGPPGGSNPQDMEMKARMTPDKKHIALDGSKIWITNGSVADIAIVWASLGARYKKLPEIRAFIVERGEKGFTQQEMKHKGTLCASNTGQLFFENCCLPKEAMLPGTEKGISAAYECLNQARFSIGWGVIGAAKACFAEALTFAGGRSFFNIERDIISQPLKKKQIMQAYFADMGARISSMEARAWRVARLIDEKGGITRNLAEAISFLKWQNVADARQVANTARRILASNAYQIEGTNETYRHYINLDAVETYEGTPEIHQLILGNYFTA</sequence>
<dbReference type="SUPFAM" id="SSF47203">
    <property type="entry name" value="Acyl-CoA dehydrogenase C-terminal domain-like"/>
    <property type="match status" value="1"/>
</dbReference>
<evidence type="ECO:0000259" key="9">
    <source>
        <dbReference type="Pfam" id="PF02770"/>
    </source>
</evidence>
<gene>
    <name evidence="11" type="ORF">COU47_01860</name>
</gene>
<comment type="cofactor">
    <cofactor evidence="1 7">
        <name>FAD</name>
        <dbReference type="ChEBI" id="CHEBI:57692"/>
    </cofactor>
</comment>
<dbReference type="InterPro" id="IPR037069">
    <property type="entry name" value="AcylCoA_DH/ox_N_sf"/>
</dbReference>
<dbReference type="Gene3D" id="1.10.540.10">
    <property type="entry name" value="Acyl-CoA dehydrogenase/oxidase, N-terminal domain"/>
    <property type="match status" value="1"/>
</dbReference>
<dbReference type="GO" id="GO:0004361">
    <property type="term" value="F:glutaryl-CoA dehydrogenase activity"/>
    <property type="evidence" value="ECO:0007669"/>
    <property type="project" value="TreeGrafter"/>
</dbReference>
<dbReference type="PANTHER" id="PTHR42807:SF1">
    <property type="entry name" value="GLUTARYL-COA DEHYDROGENASE, MITOCHONDRIAL"/>
    <property type="match status" value="1"/>
</dbReference>
<dbReference type="InterPro" id="IPR009075">
    <property type="entry name" value="AcylCo_DH/oxidase_C"/>
</dbReference>
<evidence type="ECO:0000256" key="3">
    <source>
        <dbReference type="ARBA" id="ARBA00022630"/>
    </source>
</evidence>
<dbReference type="Gene3D" id="2.40.110.10">
    <property type="entry name" value="Butyryl-CoA Dehydrogenase, subunit A, domain 2"/>
    <property type="match status" value="1"/>
</dbReference>
<evidence type="ECO:0000256" key="1">
    <source>
        <dbReference type="ARBA" id="ARBA00001974"/>
    </source>
</evidence>
<evidence type="ECO:0000256" key="6">
    <source>
        <dbReference type="ARBA" id="ARBA00023002"/>
    </source>
</evidence>
<evidence type="ECO:0000256" key="7">
    <source>
        <dbReference type="RuleBase" id="RU362125"/>
    </source>
</evidence>
<comment type="similarity">
    <text evidence="2 7">Belongs to the acyl-CoA dehydrogenase family.</text>
</comment>
<dbReference type="InterPro" id="IPR006091">
    <property type="entry name" value="Acyl-CoA_Oxase/DH_mid-dom"/>
</dbReference>